<keyword evidence="5" id="KW-0813">Transport</keyword>
<dbReference type="RefSeq" id="WP_273379285.1">
    <property type="nucleotide sequence ID" value="NZ_PIUK01000070.1"/>
</dbReference>
<keyword evidence="4 5" id="KW-0472">Membrane</keyword>
<name>A0A953I890_SYMTR</name>
<protein>
    <submittedName>
        <fullName evidence="7">ABC transporter permease</fullName>
    </submittedName>
</protein>
<dbReference type="PROSITE" id="PS50928">
    <property type="entry name" value="ABC_TM1"/>
    <property type="match status" value="1"/>
</dbReference>
<dbReference type="InterPro" id="IPR035906">
    <property type="entry name" value="MetI-like_sf"/>
</dbReference>
<evidence type="ECO:0000256" key="3">
    <source>
        <dbReference type="ARBA" id="ARBA00022989"/>
    </source>
</evidence>
<dbReference type="PANTHER" id="PTHR43839:SF3">
    <property type="entry name" value="OLIGOPEPTIDE ABC TRANSPORTER, PERMEASE PROTEIN"/>
    <property type="match status" value="1"/>
</dbReference>
<feature type="domain" description="ABC transmembrane type-1" evidence="6">
    <location>
        <begin position="77"/>
        <end position="287"/>
    </location>
</feature>
<dbReference type="CDD" id="cd06261">
    <property type="entry name" value="TM_PBP2"/>
    <property type="match status" value="1"/>
</dbReference>
<reference evidence="7" key="1">
    <citation type="submission" date="2017-11" db="EMBL/GenBank/DDBJ databases">
        <title>Three new genomes from thermophilic consortium.</title>
        <authorList>
            <person name="Quaggio R."/>
            <person name="Amgarten D."/>
            <person name="Setubal J.C."/>
        </authorList>
    </citation>
    <scope>NUCLEOTIDE SEQUENCE</scope>
    <source>
        <strain evidence="7">ZCTH01-B2</strain>
    </source>
</reference>
<dbReference type="Pfam" id="PF00528">
    <property type="entry name" value="BPD_transp_1"/>
    <property type="match status" value="1"/>
</dbReference>
<dbReference type="GO" id="GO:0055085">
    <property type="term" value="P:transmembrane transport"/>
    <property type="evidence" value="ECO:0007669"/>
    <property type="project" value="InterPro"/>
</dbReference>
<evidence type="ECO:0000256" key="2">
    <source>
        <dbReference type="ARBA" id="ARBA00022692"/>
    </source>
</evidence>
<dbReference type="EMBL" id="PIUK01000070">
    <property type="protein sequence ID" value="MBY6276283.1"/>
    <property type="molecule type" value="Genomic_DNA"/>
</dbReference>
<evidence type="ECO:0000259" key="6">
    <source>
        <dbReference type="PROSITE" id="PS50928"/>
    </source>
</evidence>
<evidence type="ECO:0000256" key="5">
    <source>
        <dbReference type="RuleBase" id="RU363032"/>
    </source>
</evidence>
<dbReference type="AlphaFoldDB" id="A0A953I890"/>
<evidence type="ECO:0000313" key="8">
    <source>
        <dbReference type="Proteomes" id="UP000732377"/>
    </source>
</evidence>
<dbReference type="Gene3D" id="1.10.3720.10">
    <property type="entry name" value="MetI-like"/>
    <property type="match status" value="1"/>
</dbReference>
<comment type="caution">
    <text evidence="7">The sequence shown here is derived from an EMBL/GenBank/DDBJ whole genome shotgun (WGS) entry which is preliminary data.</text>
</comment>
<sequence length="298" mass="31803">MRRLNAPLVVGLVLTAGLVALLVLPELVALPDPHVGVHVQMEGRKLRLAPFAPGEFGYVLGSDMVGRDLLSRVIYGARYTLGLAAAVIGLRAAIALPAGLRAGWAGGRAARIVQALAVGFGSIPALALVAMTLGGLRWLVPGQKGWLATYVAMLVLSGAPSMAEQVRRRAEEILVMPHVEAARALGATPWRILRRHVLPLMRADLAVMFSSEMAWVLLLMGQLAVFGIYVGGTVAVRGDGWIRYIEYLPEWGQMLGANRTAILGSPWIPFFPGLALGLSAAAFHLLAEGFRLQGLRQG</sequence>
<organism evidence="7 8">
    <name type="scientific">Symbiobacterium thermophilum</name>
    <dbReference type="NCBI Taxonomy" id="2734"/>
    <lineage>
        <taxon>Bacteria</taxon>
        <taxon>Bacillati</taxon>
        <taxon>Bacillota</taxon>
        <taxon>Clostridia</taxon>
        <taxon>Eubacteriales</taxon>
        <taxon>Symbiobacteriaceae</taxon>
        <taxon>Symbiobacterium</taxon>
    </lineage>
</organism>
<feature type="transmembrane region" description="Helical" evidence="5">
    <location>
        <begin position="112"/>
        <end position="133"/>
    </location>
</feature>
<keyword evidence="3 5" id="KW-1133">Transmembrane helix</keyword>
<accession>A0A953I890</accession>
<feature type="transmembrane region" description="Helical" evidence="5">
    <location>
        <begin position="205"/>
        <end position="230"/>
    </location>
</feature>
<keyword evidence="2 5" id="KW-0812">Transmembrane</keyword>
<comment type="subcellular location">
    <subcellularLocation>
        <location evidence="5">Cell membrane</location>
        <topology evidence="5">Multi-pass membrane protein</topology>
    </subcellularLocation>
    <subcellularLocation>
        <location evidence="1">Membrane</location>
        <topology evidence="1">Multi-pass membrane protein</topology>
    </subcellularLocation>
</comment>
<dbReference type="Proteomes" id="UP000732377">
    <property type="component" value="Unassembled WGS sequence"/>
</dbReference>
<comment type="similarity">
    <text evidence="5">Belongs to the binding-protein-dependent transport system permease family.</text>
</comment>
<dbReference type="InterPro" id="IPR000515">
    <property type="entry name" value="MetI-like"/>
</dbReference>
<gene>
    <name evidence="7" type="ORF">CWE10_08680</name>
</gene>
<evidence type="ECO:0000313" key="7">
    <source>
        <dbReference type="EMBL" id="MBY6276283.1"/>
    </source>
</evidence>
<dbReference type="PANTHER" id="PTHR43839">
    <property type="entry name" value="OPPC IN A BINDING PROTEIN-DEPENDENT TRANSPORT SYSTEM"/>
    <property type="match status" value="1"/>
</dbReference>
<evidence type="ECO:0000256" key="1">
    <source>
        <dbReference type="ARBA" id="ARBA00004141"/>
    </source>
</evidence>
<dbReference type="GO" id="GO:0005886">
    <property type="term" value="C:plasma membrane"/>
    <property type="evidence" value="ECO:0007669"/>
    <property type="project" value="UniProtKB-SubCell"/>
</dbReference>
<proteinExistence type="inferred from homology"/>
<feature type="transmembrane region" description="Helical" evidence="5">
    <location>
        <begin position="79"/>
        <end position="100"/>
    </location>
</feature>
<evidence type="ECO:0000256" key="4">
    <source>
        <dbReference type="ARBA" id="ARBA00023136"/>
    </source>
</evidence>
<dbReference type="SUPFAM" id="SSF161098">
    <property type="entry name" value="MetI-like"/>
    <property type="match status" value="1"/>
</dbReference>
<feature type="transmembrane region" description="Helical" evidence="5">
    <location>
        <begin position="267"/>
        <end position="287"/>
    </location>
</feature>